<evidence type="ECO:0000313" key="10">
    <source>
        <dbReference type="Proteomes" id="UP000274504"/>
    </source>
</evidence>
<organism evidence="11">
    <name type="scientific">Hymenolepis diminuta</name>
    <name type="common">Rat tapeworm</name>
    <dbReference type="NCBI Taxonomy" id="6216"/>
    <lineage>
        <taxon>Eukaryota</taxon>
        <taxon>Metazoa</taxon>
        <taxon>Spiralia</taxon>
        <taxon>Lophotrochozoa</taxon>
        <taxon>Platyhelminthes</taxon>
        <taxon>Cestoda</taxon>
        <taxon>Eucestoda</taxon>
        <taxon>Cyclophyllidea</taxon>
        <taxon>Hymenolepididae</taxon>
        <taxon>Hymenolepis</taxon>
    </lineage>
</organism>
<dbReference type="InterPro" id="IPR000719">
    <property type="entry name" value="Prot_kinase_dom"/>
</dbReference>
<protein>
    <submittedName>
        <fullName evidence="11">Protein kinase domain-containing protein</fullName>
    </submittedName>
</protein>
<sequence>MYNITRLINKGMFSLVFEAKKIGKESDEKSYAFKRIFFCSRYAPFCALREKEILQSLRKNVDSPFLPKFYHSFLVHGNPVIVTELLSGRSLQDVKLNFGLLSEETARFYIAEILCALVKLHSLYIVHLDLKPENVILRNSGHIVLSDFDRAFNMHLNTDKGMISGKNFAGTARFMAPEVATKKTITTQADVWSLGIMTAELITGSVRPISNSKQRRIEMAQMGEYSISNRDELSLALRIFLDACLTYDYALRSNANALKKFEFFKNLNWEDVEMLRLPPPYQPTQLEFKPKINVDPSDPNVLALALAAEIPEDQVEIHKDLAAISQTALDSFGYTRDKLNQMFENFEYEHSSSTSLDLHNQEGPSIQSESENQN</sequence>
<dbReference type="STRING" id="6216.A0A0R3SHV6"/>
<dbReference type="PROSITE" id="PS51285">
    <property type="entry name" value="AGC_KINASE_CTER"/>
    <property type="match status" value="1"/>
</dbReference>
<dbReference type="PROSITE" id="PS50011">
    <property type="entry name" value="PROTEIN_KINASE_DOM"/>
    <property type="match status" value="1"/>
</dbReference>
<dbReference type="InterPro" id="IPR011009">
    <property type="entry name" value="Kinase-like_dom_sf"/>
</dbReference>
<dbReference type="WBParaSite" id="HDID_0000452101-mRNA-1">
    <property type="protein sequence ID" value="HDID_0000452101-mRNA-1"/>
    <property type="gene ID" value="HDID_0000452101"/>
</dbReference>
<dbReference type="PROSITE" id="PS00108">
    <property type="entry name" value="PROTEIN_KINASE_ST"/>
    <property type="match status" value="1"/>
</dbReference>
<reference evidence="9 10" key="2">
    <citation type="submission" date="2018-11" db="EMBL/GenBank/DDBJ databases">
        <authorList>
            <consortium name="Pathogen Informatics"/>
        </authorList>
    </citation>
    <scope>NUCLEOTIDE SEQUENCE [LARGE SCALE GENOMIC DNA]</scope>
</reference>
<dbReference type="SMART" id="SM00220">
    <property type="entry name" value="S_TKc"/>
    <property type="match status" value="1"/>
</dbReference>
<evidence type="ECO:0000256" key="5">
    <source>
        <dbReference type="ARBA" id="ARBA00022840"/>
    </source>
</evidence>
<evidence type="ECO:0000256" key="6">
    <source>
        <dbReference type="SAM" id="MobiDB-lite"/>
    </source>
</evidence>
<dbReference type="Pfam" id="PF00069">
    <property type="entry name" value="Pkinase"/>
    <property type="match status" value="1"/>
</dbReference>
<feature type="region of interest" description="Disordered" evidence="6">
    <location>
        <begin position="353"/>
        <end position="374"/>
    </location>
</feature>
<dbReference type="GO" id="GO:0004674">
    <property type="term" value="F:protein serine/threonine kinase activity"/>
    <property type="evidence" value="ECO:0007669"/>
    <property type="project" value="UniProtKB-KW"/>
</dbReference>
<dbReference type="InterPro" id="IPR008271">
    <property type="entry name" value="Ser/Thr_kinase_AS"/>
</dbReference>
<dbReference type="InterPro" id="IPR000961">
    <property type="entry name" value="AGC-kinase_C"/>
</dbReference>
<keyword evidence="1" id="KW-0723">Serine/threonine-protein kinase</keyword>
<evidence type="ECO:0000313" key="9">
    <source>
        <dbReference type="EMBL" id="VDL50645.1"/>
    </source>
</evidence>
<evidence type="ECO:0000256" key="3">
    <source>
        <dbReference type="ARBA" id="ARBA00022741"/>
    </source>
</evidence>
<accession>A0A0R3SHV6</accession>
<evidence type="ECO:0000313" key="11">
    <source>
        <dbReference type="WBParaSite" id="HDID_0000452101-mRNA-1"/>
    </source>
</evidence>
<dbReference type="SUPFAM" id="SSF56112">
    <property type="entry name" value="Protein kinase-like (PK-like)"/>
    <property type="match status" value="1"/>
</dbReference>
<evidence type="ECO:0000256" key="2">
    <source>
        <dbReference type="ARBA" id="ARBA00022679"/>
    </source>
</evidence>
<dbReference type="AlphaFoldDB" id="A0A0R3SHV6"/>
<dbReference type="PANTHER" id="PTHR24351">
    <property type="entry name" value="RIBOSOMAL PROTEIN S6 KINASE"/>
    <property type="match status" value="1"/>
</dbReference>
<keyword evidence="4" id="KW-0418">Kinase</keyword>
<evidence type="ECO:0000259" key="7">
    <source>
        <dbReference type="PROSITE" id="PS50011"/>
    </source>
</evidence>
<name>A0A0R3SHV6_HYMDI</name>
<feature type="domain" description="Protein kinase" evidence="7">
    <location>
        <begin position="2"/>
        <end position="264"/>
    </location>
</feature>
<evidence type="ECO:0000256" key="1">
    <source>
        <dbReference type="ARBA" id="ARBA00022527"/>
    </source>
</evidence>
<feature type="domain" description="AGC-kinase C-terminal" evidence="8">
    <location>
        <begin position="265"/>
        <end position="358"/>
    </location>
</feature>
<dbReference type="Proteomes" id="UP000274504">
    <property type="component" value="Unassembled WGS sequence"/>
</dbReference>
<dbReference type="Gene3D" id="1.10.510.10">
    <property type="entry name" value="Transferase(Phosphotransferase) domain 1"/>
    <property type="match status" value="1"/>
</dbReference>
<proteinExistence type="predicted"/>
<keyword evidence="5" id="KW-0067">ATP-binding</keyword>
<keyword evidence="2" id="KW-0808">Transferase</keyword>
<keyword evidence="3" id="KW-0547">Nucleotide-binding</keyword>
<dbReference type="GO" id="GO:0005524">
    <property type="term" value="F:ATP binding"/>
    <property type="evidence" value="ECO:0007669"/>
    <property type="project" value="UniProtKB-KW"/>
</dbReference>
<reference evidence="11" key="1">
    <citation type="submission" date="2017-02" db="UniProtKB">
        <authorList>
            <consortium name="WormBaseParasite"/>
        </authorList>
    </citation>
    <scope>IDENTIFICATION</scope>
</reference>
<dbReference type="EMBL" id="UYSG01001770">
    <property type="protein sequence ID" value="VDL50645.1"/>
    <property type="molecule type" value="Genomic_DNA"/>
</dbReference>
<evidence type="ECO:0000256" key="4">
    <source>
        <dbReference type="ARBA" id="ARBA00022777"/>
    </source>
</evidence>
<dbReference type="Gene3D" id="3.30.200.20">
    <property type="entry name" value="Phosphorylase Kinase, domain 1"/>
    <property type="match status" value="1"/>
</dbReference>
<evidence type="ECO:0000259" key="8">
    <source>
        <dbReference type="PROSITE" id="PS51285"/>
    </source>
</evidence>
<gene>
    <name evidence="9" type="ORF">HDID_LOCUS4519</name>
</gene>
<dbReference type="OrthoDB" id="347657at2759"/>